<dbReference type="PANTHER" id="PTHR32347">
    <property type="entry name" value="EFFLUX SYSTEM COMPONENT YKNX-RELATED"/>
    <property type="match status" value="1"/>
</dbReference>
<dbReference type="InterPro" id="IPR050465">
    <property type="entry name" value="UPF0194_transport"/>
</dbReference>
<organism evidence="5 6">
    <name type="scientific">Clostridium sulfidigenes</name>
    <dbReference type="NCBI Taxonomy" id="318464"/>
    <lineage>
        <taxon>Bacteria</taxon>
        <taxon>Bacillati</taxon>
        <taxon>Bacillota</taxon>
        <taxon>Clostridia</taxon>
        <taxon>Eubacteriales</taxon>
        <taxon>Clostridiaceae</taxon>
        <taxon>Clostridium</taxon>
    </lineage>
</organism>
<keyword evidence="2 3" id="KW-0175">Coiled coil</keyword>
<accession>A0A927W8Y1</accession>
<evidence type="ECO:0000313" key="5">
    <source>
        <dbReference type="EMBL" id="MBE6058855.1"/>
    </source>
</evidence>
<evidence type="ECO:0000256" key="4">
    <source>
        <dbReference type="SAM" id="Phobius"/>
    </source>
</evidence>
<dbReference type="Gene3D" id="1.20.5.340">
    <property type="match status" value="1"/>
</dbReference>
<keyword evidence="4" id="KW-0472">Membrane</keyword>
<dbReference type="GO" id="GO:0030313">
    <property type="term" value="C:cell envelope"/>
    <property type="evidence" value="ECO:0007669"/>
    <property type="project" value="UniProtKB-SubCell"/>
</dbReference>
<evidence type="ECO:0000256" key="1">
    <source>
        <dbReference type="ARBA" id="ARBA00004196"/>
    </source>
</evidence>
<sequence>MKKIESIFFIYYKIGQGVKNLKVDFNLSKKKKYILIVIAVVLFIILSAVIIAIKLKGPKEETTITHEDSYEIKGEETLKFNGISIISDEQIIIVDKSQGELKDIKVKDGQEVKKGDVLFSYLNTAVEDQIAQYDREITSNNGKVSRAKKEKDKVNTSINKLKGDLNAISGELNKVKSEISKLSTSEEKEAQSQYNELLKTKDVLEGKQLEVSQQIEMLRSQVNGLETEVASYEEGNKSIVTERDTLKKKIGKDIIADIDGVVKVNNKGIDDPTVAYMRIISKEPLVKAEVSEFDVKNLKIDEEVMLKVISSGEYIKGTITEIDELPIEEPGRTTTGYNFYIKPEKSIRIGFSLEVKCNYKGIEIPKDYVYEKDSKIHILKEKGDSYEDIEIKATLENDKYYLLDGAIGIGDRLIKNPSTVLEGSK</sequence>
<keyword evidence="4" id="KW-1133">Transmembrane helix</keyword>
<dbReference type="AlphaFoldDB" id="A0A927W8Y1"/>
<name>A0A927W8Y1_9CLOT</name>
<reference evidence="5" key="1">
    <citation type="submission" date="2019-04" db="EMBL/GenBank/DDBJ databases">
        <title>Evolution of Biomass-Degrading Anaerobic Consortia Revealed by Metagenomics.</title>
        <authorList>
            <person name="Peng X."/>
        </authorList>
    </citation>
    <scope>NUCLEOTIDE SEQUENCE</scope>
    <source>
        <strain evidence="5">SIG254</strain>
    </source>
</reference>
<evidence type="ECO:0000256" key="2">
    <source>
        <dbReference type="ARBA" id="ARBA00023054"/>
    </source>
</evidence>
<feature type="coiled-coil region" evidence="3">
    <location>
        <begin position="144"/>
        <end position="235"/>
    </location>
</feature>
<protein>
    <submittedName>
        <fullName evidence="5">Efflux RND transporter periplasmic adaptor subunit</fullName>
    </submittedName>
</protein>
<dbReference type="Gene3D" id="2.40.30.170">
    <property type="match status" value="1"/>
</dbReference>
<evidence type="ECO:0000256" key="3">
    <source>
        <dbReference type="SAM" id="Coils"/>
    </source>
</evidence>
<proteinExistence type="predicted"/>
<gene>
    <name evidence="5" type="ORF">E7215_01585</name>
</gene>
<evidence type="ECO:0000313" key="6">
    <source>
        <dbReference type="Proteomes" id="UP000768462"/>
    </source>
</evidence>
<dbReference type="PANTHER" id="PTHR32347:SF14">
    <property type="entry name" value="EFFLUX SYSTEM COMPONENT YKNX-RELATED"/>
    <property type="match status" value="1"/>
</dbReference>
<keyword evidence="4" id="KW-0812">Transmembrane</keyword>
<feature type="transmembrane region" description="Helical" evidence="4">
    <location>
        <begin position="33"/>
        <end position="53"/>
    </location>
</feature>
<dbReference type="Proteomes" id="UP000768462">
    <property type="component" value="Unassembled WGS sequence"/>
</dbReference>
<comment type="caution">
    <text evidence="5">The sequence shown here is derived from an EMBL/GenBank/DDBJ whole genome shotgun (WGS) entry which is preliminary data.</text>
</comment>
<comment type="subcellular location">
    <subcellularLocation>
        <location evidence="1">Cell envelope</location>
    </subcellularLocation>
</comment>
<dbReference type="EMBL" id="SVCM01000018">
    <property type="protein sequence ID" value="MBE6058855.1"/>
    <property type="molecule type" value="Genomic_DNA"/>
</dbReference>